<dbReference type="InterPro" id="IPR009091">
    <property type="entry name" value="RCC1/BLIP-II"/>
</dbReference>
<evidence type="ECO:0000256" key="1">
    <source>
        <dbReference type="ARBA" id="ARBA00022737"/>
    </source>
</evidence>
<dbReference type="EMBL" id="CP003243">
    <property type="protein sequence ID" value="AFC99645.1"/>
    <property type="molecule type" value="Genomic_DNA"/>
</dbReference>
<evidence type="ECO:0000256" key="2">
    <source>
        <dbReference type="SAM" id="MobiDB-lite"/>
    </source>
</evidence>
<dbReference type="Proteomes" id="UP000005233">
    <property type="component" value="Chromosome"/>
</dbReference>
<name>H8IAH1_METCZ</name>
<dbReference type="InterPro" id="IPR000408">
    <property type="entry name" value="Reg_chr_condens"/>
</dbReference>
<dbReference type="Pfam" id="PF25390">
    <property type="entry name" value="WD40_RLD"/>
    <property type="match status" value="1"/>
</dbReference>
<feature type="region of interest" description="Disordered" evidence="2">
    <location>
        <begin position="419"/>
        <end position="440"/>
    </location>
</feature>
<proteinExistence type="predicted"/>
<dbReference type="PANTHER" id="PTHR45622">
    <property type="entry name" value="UBIQUITIN-PROTEIN LIGASE E3A-RELATED"/>
    <property type="match status" value="1"/>
</dbReference>
<evidence type="ECO:0000259" key="4">
    <source>
        <dbReference type="Pfam" id="PF25390"/>
    </source>
</evidence>
<dbReference type="PANTHER" id="PTHR45622:SF44">
    <property type="entry name" value="REGULATOR OF CHROMOSOME CONDENSATION (RCC1) FAMILY PROTEIN"/>
    <property type="match status" value="1"/>
</dbReference>
<evidence type="ECO:0000313" key="5">
    <source>
        <dbReference type="EMBL" id="AFC99645.1"/>
    </source>
</evidence>
<gene>
    <name evidence="5" type="ordered locus">Mtc_0885</name>
</gene>
<accession>H8IAH1</accession>
<dbReference type="HOGENOM" id="CLU_005210_8_1_2"/>
<sequence length="476" mass="50276">MVYSALLAILVASSLGSMSCPADSAGAQIGVKKVAVGLFHTVALADDGTVWAWGSNTYGECGEGSSDDILLKPVMINGLEGVKDVAVGNNFSMALKSDGTVWTWGDNRYGQLGIGTADDGRHPEPVQVPGLTNVIAISADFQLAMALKDDGTVWAWGSNSYGQLGDGKPIDIPPPLTYSKEWDMQNKPSPVMVSGLDHVVSIDASGWQAFAVKDDGTVWGWGQNTCTLGEWSKNNENSLYTSTPVQIVGLTDVKKACCLGGLSAVALKKDGTVWAWGEDRYGVLGNGEVKSYPDVDKVYNPIQVIGLTDIVDISCGGAHSLALKDDGTVWAWGKNYAGQLGDSTNESRGTPCRVPIPAAKAISAGYYSNVAIDKDDNVWAWGMDDYGQLGDGEHGEMLYRPTPKKVLLSFGGSPTIMPTATSTPGPIASPSTLAPTPSTSPTMAGSPWYDALPIVFFIVVAVITGLLAYILLKRRN</sequence>
<feature type="domain" description="RCC1-like" evidence="4">
    <location>
        <begin position="189"/>
        <end position="405"/>
    </location>
</feature>
<protein>
    <submittedName>
        <fullName evidence="5">Alpha-tubulin suppressor and related RCC1 domain-containing protein</fullName>
    </submittedName>
</protein>
<keyword evidence="1" id="KW-0677">Repeat</keyword>
<evidence type="ECO:0000313" key="6">
    <source>
        <dbReference type="Proteomes" id="UP000005233"/>
    </source>
</evidence>
<evidence type="ECO:0000256" key="3">
    <source>
        <dbReference type="SAM" id="Phobius"/>
    </source>
</evidence>
<organism evidence="5 6">
    <name type="scientific">Methanocella conradii (strain DSM 24694 / JCM 17849 / CGMCC 1.5162 / HZ254)</name>
    <dbReference type="NCBI Taxonomy" id="1041930"/>
    <lineage>
        <taxon>Archaea</taxon>
        <taxon>Methanobacteriati</taxon>
        <taxon>Methanobacteriota</taxon>
        <taxon>Stenosarchaea group</taxon>
        <taxon>Methanomicrobia</taxon>
        <taxon>Methanocellales</taxon>
        <taxon>Methanocellaceae</taxon>
        <taxon>Methanocella</taxon>
    </lineage>
</organism>
<dbReference type="KEGG" id="mez:Mtc_0885"/>
<dbReference type="SUPFAM" id="SSF50985">
    <property type="entry name" value="RCC1/BLIP-II"/>
    <property type="match status" value="1"/>
</dbReference>
<keyword evidence="3" id="KW-0812">Transmembrane</keyword>
<dbReference type="Pfam" id="PF13540">
    <property type="entry name" value="RCC1_2"/>
    <property type="match status" value="3"/>
</dbReference>
<dbReference type="eggNOG" id="arCOG11012">
    <property type="taxonomic scope" value="Archaea"/>
</dbReference>
<dbReference type="PRINTS" id="PR00633">
    <property type="entry name" value="RCCNDNSATION"/>
</dbReference>
<dbReference type="STRING" id="1041930.Mtc_0885"/>
<feature type="transmembrane region" description="Helical" evidence="3">
    <location>
        <begin position="451"/>
        <end position="472"/>
    </location>
</feature>
<keyword evidence="6" id="KW-1185">Reference proteome</keyword>
<keyword evidence="3" id="KW-0472">Membrane</keyword>
<dbReference type="InterPro" id="IPR058923">
    <property type="entry name" value="RCC1-like_dom"/>
</dbReference>
<dbReference type="AlphaFoldDB" id="H8IAH1"/>
<keyword evidence="3" id="KW-1133">Transmembrane helix</keyword>
<reference evidence="5 6" key="1">
    <citation type="journal article" date="2012" name="J. Bacteriol.">
        <title>Complete genome sequence of a thermophilic methanogen, Methanocella conradii HZ254, isolated from Chinese rice field soil.</title>
        <authorList>
            <person name="Lu Z."/>
            <person name="Lu Y."/>
        </authorList>
    </citation>
    <scope>NUCLEOTIDE SEQUENCE [LARGE SCALE GENOMIC DNA]</scope>
    <source>
        <strain evidence="6">DSM 24694 / JCM 17849 / CGMCC 1.5162 / HZ254</strain>
    </source>
</reference>
<dbReference type="InterPro" id="IPR051709">
    <property type="entry name" value="Ub-ligase/GTPase-reg"/>
</dbReference>
<feature type="compositionally biased region" description="Low complexity" evidence="2">
    <location>
        <begin position="428"/>
        <end position="440"/>
    </location>
</feature>
<dbReference type="Gene3D" id="2.130.10.30">
    <property type="entry name" value="Regulator of chromosome condensation 1/beta-lactamase-inhibitor protein II"/>
    <property type="match status" value="2"/>
</dbReference>
<dbReference type="PROSITE" id="PS50012">
    <property type="entry name" value="RCC1_3"/>
    <property type="match status" value="5"/>
</dbReference>